<feature type="transmembrane region" description="Helical" evidence="7">
    <location>
        <begin position="47"/>
        <end position="65"/>
    </location>
</feature>
<dbReference type="InterPro" id="IPR050171">
    <property type="entry name" value="MFS_Transporters"/>
</dbReference>
<dbReference type="PROSITE" id="PS50850">
    <property type="entry name" value="MFS"/>
    <property type="match status" value="1"/>
</dbReference>
<evidence type="ECO:0000256" key="7">
    <source>
        <dbReference type="SAM" id="Phobius"/>
    </source>
</evidence>
<feature type="transmembrane region" description="Helical" evidence="7">
    <location>
        <begin position="12"/>
        <end position="35"/>
    </location>
</feature>
<feature type="transmembrane region" description="Helical" evidence="7">
    <location>
        <begin position="210"/>
        <end position="235"/>
    </location>
</feature>
<dbReference type="Proteomes" id="UP000295793">
    <property type="component" value="Unassembled WGS sequence"/>
</dbReference>
<evidence type="ECO:0000256" key="2">
    <source>
        <dbReference type="ARBA" id="ARBA00022448"/>
    </source>
</evidence>
<evidence type="ECO:0000256" key="4">
    <source>
        <dbReference type="ARBA" id="ARBA00022692"/>
    </source>
</evidence>
<dbReference type="PANTHER" id="PTHR23517:SF2">
    <property type="entry name" value="MULTIDRUG RESISTANCE PROTEIN MDTH"/>
    <property type="match status" value="1"/>
</dbReference>
<keyword evidence="4 7" id="KW-0812">Transmembrane</keyword>
<evidence type="ECO:0000313" key="9">
    <source>
        <dbReference type="EMBL" id="TCS40685.1"/>
    </source>
</evidence>
<feature type="transmembrane region" description="Helical" evidence="7">
    <location>
        <begin position="301"/>
        <end position="322"/>
    </location>
</feature>
<sequence length="394" mass="41763">MAFNKLETRALTGLAVLYASRMMGLFMVFPILTLYGYSLTGANAQTLGMALGIYGLTQALLQIPFGAASDRFGRKKLIFIGLLIFLAGSLMAALASNVYQLIIGRALQGAGAISSVILALLADYTRESQRSKAMAVIGAVIGGSFVVAVVLGPFIAGWVGLNGLFWFIAALALIGLLVLALLPEVPENSAPNERRIRRDLLSSVFANREVMLLSLGIGMLHLTMTALFVALPNILVAYGLTENQLGAVYAPTMLLGFIGMIPLMIKAERGLLHVRYLRLAALLAVAALLIIGLVAHAWLVAVALMIFFIGFNFSEASLPSLLSRKVGVESRGTAMGVFSTCQFLGAAVGGIAGGWLFSTGSLWPLVMMGVVVQMIWVLLLSAVEPLAEQEVTAA</sequence>
<dbReference type="Gene3D" id="1.20.1250.20">
    <property type="entry name" value="MFS general substrate transporter like domains"/>
    <property type="match status" value="1"/>
</dbReference>
<dbReference type="PANTHER" id="PTHR23517">
    <property type="entry name" value="RESISTANCE PROTEIN MDTM, PUTATIVE-RELATED-RELATED"/>
    <property type="match status" value="1"/>
</dbReference>
<name>A0A4R3I488_9GAMM</name>
<feature type="transmembrane region" description="Helical" evidence="7">
    <location>
        <begin position="362"/>
        <end position="383"/>
    </location>
</feature>
<dbReference type="GO" id="GO:0022857">
    <property type="term" value="F:transmembrane transporter activity"/>
    <property type="evidence" value="ECO:0007669"/>
    <property type="project" value="InterPro"/>
</dbReference>
<feature type="transmembrane region" description="Helical" evidence="7">
    <location>
        <begin position="77"/>
        <end position="96"/>
    </location>
</feature>
<keyword evidence="5 7" id="KW-1133">Transmembrane helix</keyword>
<keyword evidence="3" id="KW-1003">Cell membrane</keyword>
<dbReference type="EMBL" id="SLZR01000008">
    <property type="protein sequence ID" value="TCS40685.1"/>
    <property type="molecule type" value="Genomic_DNA"/>
</dbReference>
<dbReference type="Pfam" id="PF07690">
    <property type="entry name" value="MFS_1"/>
    <property type="match status" value="1"/>
</dbReference>
<keyword evidence="10" id="KW-1185">Reference proteome</keyword>
<feature type="transmembrane region" description="Helical" evidence="7">
    <location>
        <begin position="277"/>
        <end position="295"/>
    </location>
</feature>
<feature type="transmembrane region" description="Helical" evidence="7">
    <location>
        <begin position="134"/>
        <end position="158"/>
    </location>
</feature>
<dbReference type="AlphaFoldDB" id="A0A4R3I488"/>
<feature type="transmembrane region" description="Helical" evidence="7">
    <location>
        <begin position="102"/>
        <end position="122"/>
    </location>
</feature>
<feature type="transmembrane region" description="Helical" evidence="7">
    <location>
        <begin position="334"/>
        <end position="356"/>
    </location>
</feature>
<reference evidence="9 10" key="1">
    <citation type="submission" date="2019-03" db="EMBL/GenBank/DDBJ databases">
        <title>Genomic Encyclopedia of Archaeal and Bacterial Type Strains, Phase II (KMG-II): from individual species to whole genera.</title>
        <authorList>
            <person name="Goeker M."/>
        </authorList>
    </citation>
    <scope>NUCLEOTIDE SEQUENCE [LARGE SCALE GENOMIC DNA]</scope>
    <source>
        <strain evidence="9 10">DSM 15388</strain>
    </source>
</reference>
<evidence type="ECO:0000259" key="8">
    <source>
        <dbReference type="PROSITE" id="PS50850"/>
    </source>
</evidence>
<dbReference type="InterPro" id="IPR020846">
    <property type="entry name" value="MFS_dom"/>
</dbReference>
<evidence type="ECO:0000256" key="6">
    <source>
        <dbReference type="ARBA" id="ARBA00023136"/>
    </source>
</evidence>
<feature type="transmembrane region" description="Helical" evidence="7">
    <location>
        <begin position="247"/>
        <end position="265"/>
    </location>
</feature>
<evidence type="ECO:0000313" key="10">
    <source>
        <dbReference type="Proteomes" id="UP000295793"/>
    </source>
</evidence>
<dbReference type="GO" id="GO:0005886">
    <property type="term" value="C:plasma membrane"/>
    <property type="evidence" value="ECO:0007669"/>
    <property type="project" value="UniProtKB-SubCell"/>
</dbReference>
<evidence type="ECO:0000256" key="3">
    <source>
        <dbReference type="ARBA" id="ARBA00022475"/>
    </source>
</evidence>
<organism evidence="9 10">
    <name type="scientific">Reinekea marinisedimentorum</name>
    <dbReference type="NCBI Taxonomy" id="230495"/>
    <lineage>
        <taxon>Bacteria</taxon>
        <taxon>Pseudomonadati</taxon>
        <taxon>Pseudomonadota</taxon>
        <taxon>Gammaproteobacteria</taxon>
        <taxon>Oceanospirillales</taxon>
        <taxon>Saccharospirillaceae</taxon>
        <taxon>Reinekea</taxon>
    </lineage>
</organism>
<evidence type="ECO:0000256" key="5">
    <source>
        <dbReference type="ARBA" id="ARBA00022989"/>
    </source>
</evidence>
<accession>A0A4R3I488</accession>
<dbReference type="RefSeq" id="WP_165901880.1">
    <property type="nucleotide sequence ID" value="NZ_SLZR01000008.1"/>
</dbReference>
<comment type="caution">
    <text evidence="9">The sequence shown here is derived from an EMBL/GenBank/DDBJ whole genome shotgun (WGS) entry which is preliminary data.</text>
</comment>
<proteinExistence type="predicted"/>
<gene>
    <name evidence="9" type="ORF">BCF53_10841</name>
</gene>
<evidence type="ECO:0000256" key="1">
    <source>
        <dbReference type="ARBA" id="ARBA00004651"/>
    </source>
</evidence>
<keyword evidence="6 7" id="KW-0472">Membrane</keyword>
<keyword evidence="2" id="KW-0813">Transport</keyword>
<dbReference type="SUPFAM" id="SSF103473">
    <property type="entry name" value="MFS general substrate transporter"/>
    <property type="match status" value="1"/>
</dbReference>
<feature type="domain" description="Major facilitator superfamily (MFS) profile" evidence="8">
    <location>
        <begin position="1"/>
        <end position="384"/>
    </location>
</feature>
<comment type="subcellular location">
    <subcellularLocation>
        <location evidence="1">Cell membrane</location>
        <topology evidence="1">Multi-pass membrane protein</topology>
    </subcellularLocation>
</comment>
<dbReference type="InterPro" id="IPR036259">
    <property type="entry name" value="MFS_trans_sf"/>
</dbReference>
<dbReference type="InterPro" id="IPR011701">
    <property type="entry name" value="MFS"/>
</dbReference>
<feature type="transmembrane region" description="Helical" evidence="7">
    <location>
        <begin position="164"/>
        <end position="185"/>
    </location>
</feature>
<protein>
    <submittedName>
        <fullName evidence="9">Putative MFS family arabinose efflux permease</fullName>
    </submittedName>
</protein>